<name>A8N0F0_COPC7</name>
<dbReference type="VEuPathDB" id="FungiDB:CC1G_12081"/>
<evidence type="ECO:0000256" key="6">
    <source>
        <dbReference type="ARBA" id="ARBA00022692"/>
    </source>
</evidence>
<reference evidence="16 17" key="1">
    <citation type="journal article" date="2010" name="Proc. Natl. Acad. Sci. U.S.A.">
        <title>Insights into evolution of multicellular fungi from the assembled chromosomes of the mushroom Coprinopsis cinerea (Coprinus cinereus).</title>
        <authorList>
            <person name="Stajich J.E."/>
            <person name="Wilke S.K."/>
            <person name="Ahren D."/>
            <person name="Au C.H."/>
            <person name="Birren B.W."/>
            <person name="Borodovsky M."/>
            <person name="Burns C."/>
            <person name="Canback B."/>
            <person name="Casselton L.A."/>
            <person name="Cheng C.K."/>
            <person name="Deng J."/>
            <person name="Dietrich F.S."/>
            <person name="Fargo D.C."/>
            <person name="Farman M.L."/>
            <person name="Gathman A.C."/>
            <person name="Goldberg J."/>
            <person name="Guigo R."/>
            <person name="Hoegger P.J."/>
            <person name="Hooker J.B."/>
            <person name="Huggins A."/>
            <person name="James T.Y."/>
            <person name="Kamada T."/>
            <person name="Kilaru S."/>
            <person name="Kodira C."/>
            <person name="Kues U."/>
            <person name="Kupfer D."/>
            <person name="Kwan H.S."/>
            <person name="Lomsadze A."/>
            <person name="Li W."/>
            <person name="Lilly W.W."/>
            <person name="Ma L.J."/>
            <person name="Mackey A.J."/>
            <person name="Manning G."/>
            <person name="Martin F."/>
            <person name="Muraguchi H."/>
            <person name="Natvig D.O."/>
            <person name="Palmerini H."/>
            <person name="Ramesh M.A."/>
            <person name="Rehmeyer C.J."/>
            <person name="Roe B.A."/>
            <person name="Shenoy N."/>
            <person name="Stanke M."/>
            <person name="Ter-Hovhannisyan V."/>
            <person name="Tunlid A."/>
            <person name="Velagapudi R."/>
            <person name="Vision T.J."/>
            <person name="Zeng Q."/>
            <person name="Zolan M.E."/>
            <person name="Pukkila P.J."/>
        </authorList>
    </citation>
    <scope>NUCLEOTIDE SEQUENCE [LARGE SCALE GENOMIC DNA]</scope>
    <source>
        <strain evidence="17">Okayama-7 / 130 / ATCC MYA-4618 / FGSC 9003</strain>
    </source>
</reference>
<evidence type="ECO:0000256" key="7">
    <source>
        <dbReference type="ARBA" id="ARBA00022723"/>
    </source>
</evidence>
<dbReference type="GO" id="GO:0005525">
    <property type="term" value="F:GTP binding"/>
    <property type="evidence" value="ECO:0007669"/>
    <property type="project" value="InterPro"/>
</dbReference>
<dbReference type="OrthoDB" id="8954335at2759"/>
<dbReference type="EMBL" id="AACS02000001">
    <property type="protein sequence ID" value="EAU93487.1"/>
    <property type="molecule type" value="Genomic_DNA"/>
</dbReference>
<sequence length="300" mass="34068">MAKKTGKKWKKVVKPSDKTLKGKKDDIIIPIMGSTGAGKSTFINTYLGEERARTSDSLNSCTPEVKDYHHTLPSKRRVVLVDTPGFNDTHEDEAEILRRVSVWLASAYEAEMKVAGVIYLHDVSQKRMYGSTRLNLTMFQNLCGPNFFSKVVMATTHWDGINFNAGVEREAELRQNYWSPILSQGGTIRRIVSRPKDVREAVNHIVAQHIRNESRSSPGVDALALQHELVELDKSIPMTQAGKRLKGTLREIMESLKEGLAHESDPRRQEELRRQMTLLQSQVRELNIPFGERLKSWFGL</sequence>
<evidence type="ECO:0000256" key="12">
    <source>
        <dbReference type="ARBA" id="ARBA00022989"/>
    </source>
</evidence>
<dbReference type="GO" id="GO:0046872">
    <property type="term" value="F:metal ion binding"/>
    <property type="evidence" value="ECO:0007669"/>
    <property type="project" value="UniProtKB-KW"/>
</dbReference>
<comment type="caution">
    <text evidence="16">The sequence shown here is derived from an EMBL/GenBank/DDBJ whole genome shotgun (WGS) entry which is preliminary data.</text>
</comment>
<keyword evidence="12" id="KW-1133">Transmembrane helix</keyword>
<evidence type="ECO:0000256" key="10">
    <source>
        <dbReference type="ARBA" id="ARBA00022842"/>
    </source>
</evidence>
<dbReference type="GO" id="GO:0016787">
    <property type="term" value="F:hydrolase activity"/>
    <property type="evidence" value="ECO:0007669"/>
    <property type="project" value="UniProtKB-KW"/>
</dbReference>
<dbReference type="GO" id="GO:0016020">
    <property type="term" value="C:membrane"/>
    <property type="evidence" value="ECO:0007669"/>
    <property type="project" value="UniProtKB-SubCell"/>
</dbReference>
<keyword evidence="4" id="KW-0150">Chloroplast</keyword>
<keyword evidence="17" id="KW-1185">Reference proteome</keyword>
<dbReference type="InterPro" id="IPR027417">
    <property type="entry name" value="P-loop_NTPase"/>
</dbReference>
<evidence type="ECO:0000256" key="14">
    <source>
        <dbReference type="ARBA" id="ARBA00024013"/>
    </source>
</evidence>
<evidence type="ECO:0000256" key="4">
    <source>
        <dbReference type="ARBA" id="ARBA00022528"/>
    </source>
</evidence>
<dbReference type="InterPro" id="IPR006073">
    <property type="entry name" value="GTP-bd"/>
</dbReference>
<dbReference type="InParanoid" id="A8N0F0"/>
<evidence type="ECO:0000313" key="17">
    <source>
        <dbReference type="Proteomes" id="UP000001861"/>
    </source>
</evidence>
<keyword evidence="3" id="KW-0813">Transport</keyword>
<dbReference type="RefSeq" id="XP_001828351.1">
    <property type="nucleotide sequence ID" value="XM_001828299.1"/>
</dbReference>
<keyword evidence="13" id="KW-0472">Membrane</keyword>
<dbReference type="InterPro" id="IPR045058">
    <property type="entry name" value="GIMA/IAN/Toc"/>
</dbReference>
<dbReference type="AlphaFoldDB" id="A8N0F0"/>
<keyword evidence="5" id="KW-0934">Plastid</keyword>
<dbReference type="GO" id="GO:0015031">
    <property type="term" value="P:protein transport"/>
    <property type="evidence" value="ECO:0007669"/>
    <property type="project" value="UniProtKB-KW"/>
</dbReference>
<dbReference type="KEGG" id="cci:CC1G_12081"/>
<keyword evidence="7" id="KW-0479">Metal-binding</keyword>
<dbReference type="Pfam" id="PF01926">
    <property type="entry name" value="MMR_HSR1"/>
    <property type="match status" value="1"/>
</dbReference>
<dbReference type="PANTHER" id="PTHR10903:SF135">
    <property type="entry name" value="TRANSLOCASE OF CHLOROPLAST 120, CHLOROPLASTIC-RELATED"/>
    <property type="match status" value="1"/>
</dbReference>
<keyword evidence="10" id="KW-0460">Magnesium</keyword>
<evidence type="ECO:0000256" key="5">
    <source>
        <dbReference type="ARBA" id="ARBA00022640"/>
    </source>
</evidence>
<organism evidence="16 17">
    <name type="scientific">Coprinopsis cinerea (strain Okayama-7 / 130 / ATCC MYA-4618 / FGSC 9003)</name>
    <name type="common">Inky cap fungus</name>
    <name type="synonym">Hormographiella aspergillata</name>
    <dbReference type="NCBI Taxonomy" id="240176"/>
    <lineage>
        <taxon>Eukaryota</taxon>
        <taxon>Fungi</taxon>
        <taxon>Dikarya</taxon>
        <taxon>Basidiomycota</taxon>
        <taxon>Agaricomycotina</taxon>
        <taxon>Agaricomycetes</taxon>
        <taxon>Agaricomycetidae</taxon>
        <taxon>Agaricales</taxon>
        <taxon>Agaricineae</taxon>
        <taxon>Psathyrellaceae</taxon>
        <taxon>Coprinopsis</taxon>
    </lineage>
</organism>
<feature type="domain" description="G" evidence="15">
    <location>
        <begin position="31"/>
        <end position="122"/>
    </location>
</feature>
<evidence type="ECO:0000256" key="1">
    <source>
        <dbReference type="ARBA" id="ARBA00001946"/>
    </source>
</evidence>
<evidence type="ECO:0000256" key="11">
    <source>
        <dbReference type="ARBA" id="ARBA00022927"/>
    </source>
</evidence>
<protein>
    <recommendedName>
        <fullName evidence="15">G domain-containing protein</fullName>
    </recommendedName>
</protein>
<dbReference type="eggNOG" id="ENOG502S03K">
    <property type="taxonomic scope" value="Eukaryota"/>
</dbReference>
<dbReference type="OMA" id="TERQKEY"/>
<dbReference type="PANTHER" id="PTHR10903">
    <property type="entry name" value="GTPASE, IMAP FAMILY MEMBER-RELATED"/>
    <property type="match status" value="1"/>
</dbReference>
<proteinExistence type="predicted"/>
<dbReference type="SUPFAM" id="SSF52540">
    <property type="entry name" value="P-loop containing nucleoside triphosphate hydrolases"/>
    <property type="match status" value="1"/>
</dbReference>
<keyword evidence="6" id="KW-0812">Transmembrane</keyword>
<dbReference type="Gene3D" id="3.40.50.300">
    <property type="entry name" value="P-loop containing nucleotide triphosphate hydrolases"/>
    <property type="match status" value="1"/>
</dbReference>
<gene>
    <name evidence="16" type="ORF">CC1G_12081</name>
</gene>
<keyword evidence="8" id="KW-0378">Hydrolase</keyword>
<keyword evidence="9" id="KW-1002">Plastid outer membrane</keyword>
<evidence type="ECO:0000256" key="9">
    <source>
        <dbReference type="ARBA" id="ARBA00022805"/>
    </source>
</evidence>
<accession>A8N0F0</accession>
<comment type="cofactor">
    <cofactor evidence="1">
        <name>Mg(2+)</name>
        <dbReference type="ChEBI" id="CHEBI:18420"/>
    </cofactor>
</comment>
<keyword evidence="11" id="KW-0653">Protein transport</keyword>
<comment type="subcellular location">
    <subcellularLocation>
        <location evidence="2">Membrane</location>
        <topology evidence="2">Single-pass membrane protein</topology>
    </subcellularLocation>
    <subcellularLocation>
        <location evidence="14">Plastid</location>
        <location evidence="14">Chloroplast outer membrane</location>
    </subcellularLocation>
</comment>
<dbReference type="CDD" id="cd00882">
    <property type="entry name" value="Ras_like_GTPase"/>
    <property type="match status" value="1"/>
</dbReference>
<evidence type="ECO:0000256" key="8">
    <source>
        <dbReference type="ARBA" id="ARBA00022801"/>
    </source>
</evidence>
<evidence type="ECO:0000259" key="15">
    <source>
        <dbReference type="Pfam" id="PF01926"/>
    </source>
</evidence>
<evidence type="ECO:0000256" key="13">
    <source>
        <dbReference type="ARBA" id="ARBA00023136"/>
    </source>
</evidence>
<evidence type="ECO:0000313" key="16">
    <source>
        <dbReference type="EMBL" id="EAU93487.1"/>
    </source>
</evidence>
<dbReference type="Proteomes" id="UP000001861">
    <property type="component" value="Unassembled WGS sequence"/>
</dbReference>
<evidence type="ECO:0000256" key="2">
    <source>
        <dbReference type="ARBA" id="ARBA00004167"/>
    </source>
</evidence>
<evidence type="ECO:0000256" key="3">
    <source>
        <dbReference type="ARBA" id="ARBA00022448"/>
    </source>
</evidence>
<dbReference type="STRING" id="240176.A8N0F0"/>
<dbReference type="GeneID" id="6004770"/>